<evidence type="ECO:0000256" key="7">
    <source>
        <dbReference type="ARBA" id="ARBA00034808"/>
    </source>
</evidence>
<reference evidence="11 13" key="1">
    <citation type="submission" date="2020-07" db="EMBL/GenBank/DDBJ databases">
        <authorList>
            <person name="Pothier F. J."/>
        </authorList>
    </citation>
    <scope>NUCLEOTIDE SEQUENCE [LARGE SCALE GENOMIC DNA]</scope>
    <source>
        <strain evidence="11 13">CFBP 498</strain>
    </source>
</reference>
<dbReference type="Gene3D" id="3.30.65.10">
    <property type="entry name" value="Bacterial Topoisomerase I, domain 1"/>
    <property type="match status" value="1"/>
</dbReference>
<accession>A0A6V7DAF5</accession>
<dbReference type="PANTHER" id="PTHR11070">
    <property type="entry name" value="UVRD / RECB / PCRA DNA HELICASE FAMILY MEMBER"/>
    <property type="match status" value="1"/>
</dbReference>
<dbReference type="EMBL" id="LR828257">
    <property type="protein sequence ID" value="CAD0330868.1"/>
    <property type="molecule type" value="Genomic_DNA"/>
</dbReference>
<dbReference type="GO" id="GO:0005524">
    <property type="term" value="F:ATP binding"/>
    <property type="evidence" value="ECO:0007669"/>
    <property type="project" value="UniProtKB-UniRule"/>
</dbReference>
<evidence type="ECO:0000256" key="5">
    <source>
        <dbReference type="ARBA" id="ARBA00023235"/>
    </source>
</evidence>
<evidence type="ECO:0000256" key="6">
    <source>
        <dbReference type="ARBA" id="ARBA00034617"/>
    </source>
</evidence>
<keyword evidence="2 9" id="KW-0378">Hydrolase</keyword>
<keyword evidence="4 9" id="KW-0067">ATP-binding</keyword>
<evidence type="ECO:0000256" key="3">
    <source>
        <dbReference type="ARBA" id="ARBA00022806"/>
    </source>
</evidence>
<dbReference type="GO" id="GO:0016787">
    <property type="term" value="F:hydrolase activity"/>
    <property type="evidence" value="ECO:0007669"/>
    <property type="project" value="UniProtKB-UniRule"/>
</dbReference>
<keyword evidence="13" id="KW-1185">Reference proteome</keyword>
<comment type="catalytic activity">
    <reaction evidence="6">
        <text>Couples ATP hydrolysis with the unwinding of duplex DNA by translocating in the 3'-5' direction.</text>
        <dbReference type="EC" id="5.6.2.4"/>
    </reaction>
</comment>
<evidence type="ECO:0000259" key="10">
    <source>
        <dbReference type="PROSITE" id="PS51198"/>
    </source>
</evidence>
<dbReference type="GO" id="GO:0005829">
    <property type="term" value="C:cytosol"/>
    <property type="evidence" value="ECO:0007669"/>
    <property type="project" value="TreeGrafter"/>
</dbReference>
<evidence type="ECO:0000256" key="1">
    <source>
        <dbReference type="ARBA" id="ARBA00022741"/>
    </source>
</evidence>
<dbReference type="Pfam" id="PF00580">
    <property type="entry name" value="UvrD-helicase"/>
    <property type="match status" value="1"/>
</dbReference>
<dbReference type="InterPro" id="IPR027417">
    <property type="entry name" value="P-loop_NTPase"/>
</dbReference>
<evidence type="ECO:0000256" key="9">
    <source>
        <dbReference type="PROSITE-ProRule" id="PRU00560"/>
    </source>
</evidence>
<dbReference type="SUPFAM" id="SSF52540">
    <property type="entry name" value="P-loop containing nucleoside triphosphate hydrolases"/>
    <property type="match status" value="1"/>
</dbReference>
<dbReference type="AlphaFoldDB" id="A0A6V7DAF5"/>
<keyword evidence="3 9" id="KW-0347">Helicase</keyword>
<dbReference type="Pfam" id="PF13361">
    <property type="entry name" value="UvrD_C"/>
    <property type="match status" value="1"/>
</dbReference>
<dbReference type="InterPro" id="IPR014016">
    <property type="entry name" value="UvrD-like_ATP-bd"/>
</dbReference>
<evidence type="ECO:0000313" key="14">
    <source>
        <dbReference type="Proteomes" id="UP001187425"/>
    </source>
</evidence>
<dbReference type="GO" id="GO:0003677">
    <property type="term" value="F:DNA binding"/>
    <property type="evidence" value="ECO:0007669"/>
    <property type="project" value="InterPro"/>
</dbReference>
<dbReference type="InterPro" id="IPR000212">
    <property type="entry name" value="DNA_helicase_UvrD/REP"/>
</dbReference>
<dbReference type="Gene3D" id="3.40.50.300">
    <property type="entry name" value="P-loop containing nucleotide triphosphate hydrolases"/>
    <property type="match status" value="3"/>
</dbReference>
<evidence type="ECO:0000313" key="11">
    <source>
        <dbReference type="EMBL" id="CAD0330880.1"/>
    </source>
</evidence>
<organism evidence="11 13">
    <name type="scientific">Xanthomonas hortorum pv. vitians</name>
    <dbReference type="NCBI Taxonomy" id="83224"/>
    <lineage>
        <taxon>Bacteria</taxon>
        <taxon>Pseudomonadati</taxon>
        <taxon>Pseudomonadota</taxon>
        <taxon>Gammaproteobacteria</taxon>
        <taxon>Lysobacterales</taxon>
        <taxon>Lysobacteraceae</taxon>
        <taxon>Xanthomonas</taxon>
    </lineage>
</organism>
<reference evidence="12 14" key="2">
    <citation type="submission" date="2023-10" db="EMBL/GenBank/DDBJ databases">
        <title>A new tool for lettuce pathogen research.</title>
        <authorList>
            <person name="Horton K.N."/>
            <person name="Cseke L.J."/>
            <person name="Badiwe M."/>
            <person name="Tesfaye D."/>
            <person name="Klein A."/>
            <person name="Su J."/>
            <person name="Potnis N."/>
            <person name="Gassmann W."/>
        </authorList>
    </citation>
    <scope>NUCLEOTIDE SEQUENCE [LARGE SCALE GENOMIC DNA]</scope>
    <source>
        <strain evidence="12 14">JSKH1901</strain>
    </source>
</reference>
<protein>
    <recommendedName>
        <fullName evidence="7">DNA 3'-5' helicase</fullName>
        <ecNumber evidence="7">5.6.2.4</ecNumber>
    </recommendedName>
</protein>
<evidence type="ECO:0000313" key="12">
    <source>
        <dbReference type="EMBL" id="MDV7248712.1"/>
    </source>
</evidence>
<comment type="catalytic activity">
    <reaction evidence="8">
        <text>ATP + H2O = ADP + phosphate + H(+)</text>
        <dbReference type="Rhea" id="RHEA:13065"/>
        <dbReference type="ChEBI" id="CHEBI:15377"/>
        <dbReference type="ChEBI" id="CHEBI:15378"/>
        <dbReference type="ChEBI" id="CHEBI:30616"/>
        <dbReference type="ChEBI" id="CHEBI:43474"/>
        <dbReference type="ChEBI" id="CHEBI:456216"/>
        <dbReference type="EC" id="5.6.2.4"/>
    </reaction>
</comment>
<name>A0A6V7DAF5_9XANT</name>
<evidence type="ECO:0000256" key="8">
    <source>
        <dbReference type="ARBA" id="ARBA00048988"/>
    </source>
</evidence>
<keyword evidence="5" id="KW-0413">Isomerase</keyword>
<dbReference type="RefSeq" id="WP_180313894.1">
    <property type="nucleotide sequence ID" value="NZ_JAJTZO010000084.1"/>
</dbReference>
<feature type="binding site" evidence="9">
    <location>
        <begin position="234"/>
        <end position="241"/>
    </location>
    <ligand>
        <name>ATP</name>
        <dbReference type="ChEBI" id="CHEBI:30616"/>
    </ligand>
</feature>
<dbReference type="GO" id="GO:0043138">
    <property type="term" value="F:3'-5' DNA helicase activity"/>
    <property type="evidence" value="ECO:0007669"/>
    <property type="project" value="UniProtKB-EC"/>
</dbReference>
<dbReference type="PROSITE" id="PS51198">
    <property type="entry name" value="UVRD_HELICASE_ATP_BIND"/>
    <property type="match status" value="1"/>
</dbReference>
<evidence type="ECO:0000256" key="2">
    <source>
        <dbReference type="ARBA" id="ARBA00022801"/>
    </source>
</evidence>
<proteinExistence type="predicted"/>
<dbReference type="GO" id="GO:0000725">
    <property type="term" value="P:recombinational repair"/>
    <property type="evidence" value="ECO:0007669"/>
    <property type="project" value="TreeGrafter"/>
</dbReference>
<dbReference type="Proteomes" id="UP001187425">
    <property type="component" value="Unassembled WGS sequence"/>
</dbReference>
<dbReference type="EC" id="5.6.2.4" evidence="7"/>
<feature type="domain" description="UvrD-like helicase ATP-binding" evidence="10">
    <location>
        <begin position="213"/>
        <end position="678"/>
    </location>
</feature>
<gene>
    <name evidence="11" type="primary">rep_3</name>
    <name evidence="11" type="ORF">CFBP498_21760</name>
    <name evidence="12" type="ORF">R4K57_09885</name>
</gene>
<evidence type="ECO:0000256" key="4">
    <source>
        <dbReference type="ARBA" id="ARBA00022840"/>
    </source>
</evidence>
<keyword evidence="1 9" id="KW-0547">Nucleotide-binding</keyword>
<evidence type="ECO:0000313" key="13">
    <source>
        <dbReference type="Proteomes" id="UP000515406"/>
    </source>
</evidence>
<dbReference type="EMBL" id="LR828257">
    <property type="protein sequence ID" value="CAD0330880.1"/>
    <property type="molecule type" value="Genomic_DNA"/>
</dbReference>
<sequence length="924" mass="104412">MAHDWRPSGWGRFLTRSAHWWLHLDGDHADISVAGKRYRTFVDDGHRIQVVPGVLWSRVEVELDGGPWLTGDGLPNAQGALLSSAIKDMLFERRKRERKALFDSALGLIRPWLGSARSLINEGKLERRWITHEQQQSVLEERPELPLPSAELEPLFLDEEVHDDVRSPSHLEAIDNLHQWKMDWPALWEDANKSMATRELTLAKDLLDRVESKPLTEEQARAVICFDNRVQVVASAGSGKTSTMVAKAAYAITRGFIEPQRMVMLAFNTDAATELKERAARSFERLGMLDTEVEAKTFHALGLAIIGEATGRKLSVPKWARDPAKGLSKLTELVEDLKDRSSEFRSQWDMFRLVFGRDLPPLGAEMMADGYGPDGKPFLRTLKGDRVQSMEECVIADWLFYNGVTYEYERPYEFDTATATHRQYYPDFYYPDAALYHEHLALDAQGQAPKHFRGYMQSLDWKRQEHERRGTTLFETTSHGLRSGQAFGLLAAKLTESGIELDPNPDRPLPSDGAKPMPHDDLAGLMRTFIAHAKSNCLTMRDLSERLRQMPEDHFKERHRRFLEIAGPVFEAWDTALADEKAIDFEDMLNMAASLLEQGRFQSPYDLVMADEFQDASRARARLCRALISQPGKYLFAVGDDWQSINRFAGADVSVMTGFREFFGQGQVLKLEQTFRCPQELCDVSSRFVVKNPAQIQKRVHSVTPTQGPVLQAFQVARRDLIQDGILDYLSALHTKLLSGELPLGREGKVSVFVLGRYKKDKSTVPPEWEAAFGETMEVKFLTAHKSKGTEADYVILPGMVHRGFPSLRSDDPLLSLVMPAEDPYPLGEERRLFYVALTRARRTVAMFSVRGKQSAFLDELVKEGAVQVTTLAGTAVKEERCPVCKIGVFVDRNGPHGPFKSCSSYPLCHNKPKRNSGAKQLSR</sequence>
<dbReference type="PANTHER" id="PTHR11070:SF63">
    <property type="entry name" value="DNA HELICASE IV"/>
    <property type="match status" value="1"/>
</dbReference>
<dbReference type="EMBL" id="JAWMQI010000030">
    <property type="protein sequence ID" value="MDV7248712.1"/>
    <property type="molecule type" value="Genomic_DNA"/>
</dbReference>
<dbReference type="Proteomes" id="UP000515406">
    <property type="component" value="Chromosome"/>
</dbReference>
<dbReference type="InterPro" id="IPR014017">
    <property type="entry name" value="DNA_helicase_UvrD-like_C"/>
</dbReference>